<dbReference type="InterPro" id="IPR029041">
    <property type="entry name" value="FAD-linked_oxidoreductase-like"/>
</dbReference>
<keyword evidence="5 6" id="KW-0560">Oxidoreductase</keyword>
<comment type="caution">
    <text evidence="8">The sequence shown here is derived from an EMBL/GenBank/DDBJ whole genome shotgun (WGS) entry which is preliminary data.</text>
</comment>
<sequence length="308" mass="32618">MNPALTESPEGTTPRPRGAGSPGRGACLLDDFSLEMTGKDVARLEEAGGSIPPGTRINITFLAGEDTATRLTAARAVKRLGFVPVPHISARRLPSRPALEEFLGGLAADGTAENVFVVGGDPARPEGPYADALAVLRTGLLHDHGVRHIGITGYPEGHPGIADHELWSALTDKAAAIDAGRFTGDVITQFGFDADPVLTWLEALRARGVRLPVRIGVPGPAGVRRLLGYATRFGVGTSASVARKYGFSLTNLMGTTGPDRFLHSLADRYDPARHGAVKVHFYTFGGLRTTAEWITRFPQQSAPATHSS</sequence>
<dbReference type="GO" id="GO:0035999">
    <property type="term" value="P:tetrahydrofolate interconversion"/>
    <property type="evidence" value="ECO:0007669"/>
    <property type="project" value="UniProtKB-UniPathway"/>
</dbReference>
<dbReference type="SUPFAM" id="SSF51730">
    <property type="entry name" value="FAD-linked oxidoreductase"/>
    <property type="match status" value="1"/>
</dbReference>
<evidence type="ECO:0000256" key="2">
    <source>
        <dbReference type="ARBA" id="ARBA00004777"/>
    </source>
</evidence>
<evidence type="ECO:0000256" key="7">
    <source>
        <dbReference type="SAM" id="MobiDB-lite"/>
    </source>
</evidence>
<keyword evidence="3 6" id="KW-0285">Flavoprotein</keyword>
<comment type="cofactor">
    <cofactor evidence="1 6">
        <name>FAD</name>
        <dbReference type="ChEBI" id="CHEBI:57692"/>
    </cofactor>
</comment>
<evidence type="ECO:0000256" key="6">
    <source>
        <dbReference type="RuleBase" id="RU003862"/>
    </source>
</evidence>
<dbReference type="Gene3D" id="3.20.20.220">
    <property type="match status" value="1"/>
</dbReference>
<comment type="similarity">
    <text evidence="6">Belongs to the methylenetetrahydrofolate reductase family.</text>
</comment>
<evidence type="ECO:0000256" key="3">
    <source>
        <dbReference type="ARBA" id="ARBA00022630"/>
    </source>
</evidence>
<dbReference type="AlphaFoldDB" id="A0A7W9USQ6"/>
<evidence type="ECO:0000256" key="4">
    <source>
        <dbReference type="ARBA" id="ARBA00022827"/>
    </source>
</evidence>
<organism evidence="8 9">
    <name type="scientific">Streptomyces echinatus</name>
    <dbReference type="NCBI Taxonomy" id="67293"/>
    <lineage>
        <taxon>Bacteria</taxon>
        <taxon>Bacillati</taxon>
        <taxon>Actinomycetota</taxon>
        <taxon>Actinomycetes</taxon>
        <taxon>Kitasatosporales</taxon>
        <taxon>Streptomycetaceae</taxon>
        <taxon>Streptomyces</taxon>
    </lineage>
</organism>
<evidence type="ECO:0000256" key="1">
    <source>
        <dbReference type="ARBA" id="ARBA00001974"/>
    </source>
</evidence>
<dbReference type="UniPathway" id="UPA00193"/>
<evidence type="ECO:0000313" key="8">
    <source>
        <dbReference type="EMBL" id="MBB5929763.1"/>
    </source>
</evidence>
<name>A0A7W9USQ6_9ACTN</name>
<dbReference type="GO" id="GO:0006555">
    <property type="term" value="P:methionine metabolic process"/>
    <property type="evidence" value="ECO:0007669"/>
    <property type="project" value="InterPro"/>
</dbReference>
<keyword evidence="4 6" id="KW-0274">FAD</keyword>
<dbReference type="Pfam" id="PF02219">
    <property type="entry name" value="MTHFR"/>
    <property type="match status" value="1"/>
</dbReference>
<protein>
    <recommendedName>
        <fullName evidence="6">Methylenetetrahydrofolate reductase</fullName>
    </recommendedName>
</protein>
<dbReference type="InterPro" id="IPR003171">
    <property type="entry name" value="Mehydrof_redctse-like"/>
</dbReference>
<dbReference type="Proteomes" id="UP000585836">
    <property type="component" value="Unassembled WGS sequence"/>
</dbReference>
<evidence type="ECO:0000313" key="9">
    <source>
        <dbReference type="Proteomes" id="UP000585836"/>
    </source>
</evidence>
<reference evidence="8 9" key="1">
    <citation type="submission" date="2020-08" db="EMBL/GenBank/DDBJ databases">
        <title>Genomic Encyclopedia of Type Strains, Phase III (KMG-III): the genomes of soil and plant-associated and newly described type strains.</title>
        <authorList>
            <person name="Whitman W."/>
        </authorList>
    </citation>
    <scope>NUCLEOTIDE SEQUENCE [LARGE SCALE GENOMIC DNA]</scope>
    <source>
        <strain evidence="8 9">CECT 3313</strain>
    </source>
</reference>
<dbReference type="GO" id="GO:0004489">
    <property type="term" value="F:methylenetetrahydrofolate reductase [NAD(P)H] activity"/>
    <property type="evidence" value="ECO:0007669"/>
    <property type="project" value="InterPro"/>
</dbReference>
<gene>
    <name evidence="8" type="ORF">FHS34_005250</name>
</gene>
<dbReference type="CDD" id="cd00537">
    <property type="entry name" value="MTHFR"/>
    <property type="match status" value="1"/>
</dbReference>
<dbReference type="EMBL" id="JACHJK010000009">
    <property type="protein sequence ID" value="MBB5929763.1"/>
    <property type="molecule type" value="Genomic_DNA"/>
</dbReference>
<evidence type="ECO:0000256" key="5">
    <source>
        <dbReference type="ARBA" id="ARBA00023002"/>
    </source>
</evidence>
<keyword evidence="9" id="KW-1185">Reference proteome</keyword>
<proteinExistence type="inferred from homology"/>
<accession>A0A7W9USQ6</accession>
<comment type="pathway">
    <text evidence="2 6">One-carbon metabolism; tetrahydrofolate interconversion.</text>
</comment>
<feature type="region of interest" description="Disordered" evidence="7">
    <location>
        <begin position="1"/>
        <end position="25"/>
    </location>
</feature>